<evidence type="ECO:0000313" key="1">
    <source>
        <dbReference type="EMBL" id="CAL1546245.1"/>
    </source>
</evidence>
<gene>
    <name evidence="1" type="ORF">GSLYS_00019622001</name>
</gene>
<organism evidence="1 2">
    <name type="scientific">Lymnaea stagnalis</name>
    <name type="common">Great pond snail</name>
    <name type="synonym">Helix stagnalis</name>
    <dbReference type="NCBI Taxonomy" id="6523"/>
    <lineage>
        <taxon>Eukaryota</taxon>
        <taxon>Metazoa</taxon>
        <taxon>Spiralia</taxon>
        <taxon>Lophotrochozoa</taxon>
        <taxon>Mollusca</taxon>
        <taxon>Gastropoda</taxon>
        <taxon>Heterobranchia</taxon>
        <taxon>Euthyneura</taxon>
        <taxon>Panpulmonata</taxon>
        <taxon>Hygrophila</taxon>
        <taxon>Lymnaeoidea</taxon>
        <taxon>Lymnaeidae</taxon>
        <taxon>Lymnaea</taxon>
    </lineage>
</organism>
<dbReference type="Proteomes" id="UP001497497">
    <property type="component" value="Unassembled WGS sequence"/>
</dbReference>
<evidence type="ECO:0000313" key="2">
    <source>
        <dbReference type="Proteomes" id="UP001497497"/>
    </source>
</evidence>
<keyword evidence="2" id="KW-1185">Reference proteome</keyword>
<accession>A0AAV2IHH1</accession>
<dbReference type="EMBL" id="CAXITT010000788">
    <property type="protein sequence ID" value="CAL1546245.1"/>
    <property type="molecule type" value="Genomic_DNA"/>
</dbReference>
<reference evidence="1 2" key="1">
    <citation type="submission" date="2024-04" db="EMBL/GenBank/DDBJ databases">
        <authorList>
            <consortium name="Genoscope - CEA"/>
            <person name="William W."/>
        </authorList>
    </citation>
    <scope>NUCLEOTIDE SEQUENCE [LARGE SCALE GENOMIC DNA]</scope>
</reference>
<proteinExistence type="predicted"/>
<comment type="caution">
    <text evidence="1">The sequence shown here is derived from an EMBL/GenBank/DDBJ whole genome shotgun (WGS) entry which is preliminary data.</text>
</comment>
<dbReference type="AlphaFoldDB" id="A0AAV2IHH1"/>
<name>A0AAV2IHH1_LYMST</name>
<sequence length="45" mass="5479">MQDLFINQYKYYDNLMKKCYPDSNITLDFTIEHVLQFFSDIAQSH</sequence>
<protein>
    <submittedName>
        <fullName evidence="1">Uncharacterized protein</fullName>
    </submittedName>
</protein>